<protein>
    <recommendedName>
        <fullName evidence="4 12">4-hydroxy-tetrahydrodipicolinate synthase</fullName>
        <shortName evidence="12">HTPA synthase</shortName>
        <ecNumber evidence="4 12">4.3.3.7</ecNumber>
    </recommendedName>
</protein>
<dbReference type="GO" id="GO:0008840">
    <property type="term" value="F:4-hydroxy-tetrahydrodipicolinate synthase activity"/>
    <property type="evidence" value="ECO:0007669"/>
    <property type="project" value="UniProtKB-UniRule"/>
</dbReference>
<feature type="site" description="L-lysine inhibitor binding; via carbonyl oxygen" evidence="16">
    <location>
        <position position="51"/>
    </location>
</feature>
<proteinExistence type="inferred from homology"/>
<evidence type="ECO:0000256" key="7">
    <source>
        <dbReference type="ARBA" id="ARBA00022915"/>
    </source>
</evidence>
<evidence type="ECO:0000256" key="12">
    <source>
        <dbReference type="HAMAP-Rule" id="MF_00418"/>
    </source>
</evidence>
<dbReference type="PRINTS" id="PR00146">
    <property type="entry name" value="DHPICSNTHASE"/>
</dbReference>
<dbReference type="PANTHER" id="PTHR12128">
    <property type="entry name" value="DIHYDRODIPICOLINATE SYNTHASE"/>
    <property type="match status" value="1"/>
</dbReference>
<dbReference type="InterPro" id="IPR020625">
    <property type="entry name" value="Schiff_base-form_aldolases_AS"/>
</dbReference>
<dbReference type="HAMAP" id="MF_00418">
    <property type="entry name" value="DapA"/>
    <property type="match status" value="1"/>
</dbReference>
<evidence type="ECO:0000256" key="16">
    <source>
        <dbReference type="PIRSR" id="PIRSR001365-3"/>
    </source>
</evidence>
<comment type="function">
    <text evidence="1 12">Catalyzes the condensation of (S)-aspartate-beta-semialdehyde [(S)-ASA] and pyruvate to 4-hydroxy-tetrahydrodipicolinate (HTPA).</text>
</comment>
<reference evidence="17 18" key="1">
    <citation type="submission" date="2019-02" db="EMBL/GenBank/DDBJ databases">
        <title>Prokaryotic population dynamics and viral predation in marine succession experiment using metagenomics: the confinement effect.</title>
        <authorList>
            <person name="Haro-Moreno J.M."/>
            <person name="Rodriguez-Valera F."/>
            <person name="Lopez-Perez M."/>
        </authorList>
    </citation>
    <scope>NUCLEOTIDE SEQUENCE [LARGE SCALE GENOMIC DNA]</scope>
    <source>
        <strain evidence="17">MED-G161</strain>
    </source>
</reference>
<evidence type="ECO:0000256" key="5">
    <source>
        <dbReference type="ARBA" id="ARBA00022490"/>
    </source>
</evidence>
<feature type="binding site" evidence="12 15">
    <location>
        <position position="207"/>
    </location>
    <ligand>
        <name>pyruvate</name>
        <dbReference type="ChEBI" id="CHEBI:15361"/>
    </ligand>
</feature>
<name>A0A520MWV6_9GAMM</name>
<evidence type="ECO:0000256" key="8">
    <source>
        <dbReference type="ARBA" id="ARBA00023154"/>
    </source>
</evidence>
<comment type="caution">
    <text evidence="17">The sequence shown here is derived from an EMBL/GenBank/DDBJ whole genome shotgun (WGS) entry which is preliminary data.</text>
</comment>
<comment type="catalytic activity">
    <reaction evidence="11 12">
        <text>L-aspartate 4-semialdehyde + pyruvate = (2S,4S)-4-hydroxy-2,3,4,5-tetrahydrodipicolinate + H2O + H(+)</text>
        <dbReference type="Rhea" id="RHEA:34171"/>
        <dbReference type="ChEBI" id="CHEBI:15361"/>
        <dbReference type="ChEBI" id="CHEBI:15377"/>
        <dbReference type="ChEBI" id="CHEBI:15378"/>
        <dbReference type="ChEBI" id="CHEBI:67139"/>
        <dbReference type="ChEBI" id="CHEBI:537519"/>
        <dbReference type="EC" id="4.3.3.7"/>
    </reaction>
</comment>
<evidence type="ECO:0000313" key="17">
    <source>
        <dbReference type="EMBL" id="RZO25695.1"/>
    </source>
</evidence>
<dbReference type="Gene3D" id="3.20.20.70">
    <property type="entry name" value="Aldolase class I"/>
    <property type="match status" value="1"/>
</dbReference>
<feature type="site" description="L-lysine inhibitor binding" evidence="16">
    <location>
        <position position="82"/>
    </location>
</feature>
<dbReference type="GO" id="GO:0019877">
    <property type="term" value="P:diaminopimelate biosynthetic process"/>
    <property type="evidence" value="ECO:0007669"/>
    <property type="project" value="UniProtKB-UniRule"/>
</dbReference>
<dbReference type="Proteomes" id="UP000315498">
    <property type="component" value="Unassembled WGS sequence"/>
</dbReference>
<feature type="site" description="L-lysine inhibitor binding" evidence="16">
    <location>
        <position position="108"/>
    </location>
</feature>
<gene>
    <name evidence="12" type="primary">dapA</name>
    <name evidence="17" type="ORF">EVA94_00250</name>
</gene>
<comment type="pathway">
    <text evidence="2 12">Amino-acid biosynthesis; L-lysine biosynthesis via DAP pathway; (S)-tetrahydrodipicolinate from L-aspartate: step 3/4.</text>
</comment>
<dbReference type="SUPFAM" id="SSF51569">
    <property type="entry name" value="Aldolase"/>
    <property type="match status" value="1"/>
</dbReference>
<evidence type="ECO:0000256" key="3">
    <source>
        <dbReference type="ARBA" id="ARBA00007592"/>
    </source>
</evidence>
<keyword evidence="10 12" id="KW-0704">Schiff base</keyword>
<keyword evidence="8 12" id="KW-0457">Lysine biosynthesis</keyword>
<dbReference type="NCBIfam" id="TIGR00674">
    <property type="entry name" value="dapA"/>
    <property type="match status" value="1"/>
</dbReference>
<evidence type="ECO:0000256" key="4">
    <source>
        <dbReference type="ARBA" id="ARBA00012086"/>
    </source>
</evidence>
<evidence type="ECO:0000256" key="9">
    <source>
        <dbReference type="ARBA" id="ARBA00023239"/>
    </source>
</evidence>
<dbReference type="PROSITE" id="PS00665">
    <property type="entry name" value="DHDPS_1"/>
    <property type="match status" value="1"/>
</dbReference>
<evidence type="ECO:0000256" key="13">
    <source>
        <dbReference type="PIRNR" id="PIRNR001365"/>
    </source>
</evidence>
<organism evidence="17 18">
    <name type="scientific">SAR86 cluster bacterium</name>
    <dbReference type="NCBI Taxonomy" id="2030880"/>
    <lineage>
        <taxon>Bacteria</taxon>
        <taxon>Pseudomonadati</taxon>
        <taxon>Pseudomonadota</taxon>
        <taxon>Gammaproteobacteria</taxon>
        <taxon>SAR86 cluster</taxon>
    </lineage>
</organism>
<dbReference type="InterPro" id="IPR013785">
    <property type="entry name" value="Aldolase_TIM"/>
</dbReference>
<dbReference type="EMBL" id="SHBG01000001">
    <property type="protein sequence ID" value="RZO25695.1"/>
    <property type="molecule type" value="Genomic_DNA"/>
</dbReference>
<comment type="similarity">
    <text evidence="3 12 13">Belongs to the DapA family.</text>
</comment>
<comment type="subcellular location">
    <subcellularLocation>
        <location evidence="12">Cytoplasm</location>
    </subcellularLocation>
</comment>
<dbReference type="InterPro" id="IPR020624">
    <property type="entry name" value="Schiff_base-form_aldolases_CS"/>
</dbReference>
<evidence type="ECO:0000256" key="1">
    <source>
        <dbReference type="ARBA" id="ARBA00003294"/>
    </source>
</evidence>
<dbReference type="GO" id="GO:0005829">
    <property type="term" value="C:cytosol"/>
    <property type="evidence" value="ECO:0007669"/>
    <property type="project" value="TreeGrafter"/>
</dbReference>
<dbReference type="UniPathway" id="UPA00034">
    <property type="reaction ID" value="UER00017"/>
</dbReference>
<feature type="site" description="L-lysine inhibitor binding" evidence="16">
    <location>
        <position position="86"/>
    </location>
</feature>
<feature type="site" description="Part of a proton relay during catalysis" evidence="12 16">
    <location>
        <position position="46"/>
    </location>
</feature>
<dbReference type="PROSITE" id="PS00666">
    <property type="entry name" value="DHDPS_2"/>
    <property type="match status" value="1"/>
</dbReference>
<dbReference type="Pfam" id="PF00701">
    <property type="entry name" value="DHDPS"/>
    <property type="match status" value="1"/>
</dbReference>
<evidence type="ECO:0000256" key="6">
    <source>
        <dbReference type="ARBA" id="ARBA00022605"/>
    </source>
</evidence>
<dbReference type="SMART" id="SM01130">
    <property type="entry name" value="DHDPS"/>
    <property type="match status" value="1"/>
</dbReference>
<feature type="active site" description="Proton donor/acceptor" evidence="12 14">
    <location>
        <position position="135"/>
    </location>
</feature>
<dbReference type="GO" id="GO:0009089">
    <property type="term" value="P:lysine biosynthetic process via diaminopimelate"/>
    <property type="evidence" value="ECO:0007669"/>
    <property type="project" value="UniProtKB-UniRule"/>
</dbReference>
<keyword evidence="9 12" id="KW-0456">Lyase</keyword>
<feature type="site" description="Part of a proton relay during catalysis" evidence="12 16">
    <location>
        <position position="109"/>
    </location>
</feature>
<evidence type="ECO:0000313" key="18">
    <source>
        <dbReference type="Proteomes" id="UP000315498"/>
    </source>
</evidence>
<keyword evidence="5 12" id="KW-0963">Cytoplasm</keyword>
<dbReference type="InterPro" id="IPR005263">
    <property type="entry name" value="DapA"/>
</dbReference>
<feature type="active site" description="Schiff-base intermediate with substrate" evidence="12 14">
    <location>
        <position position="163"/>
    </location>
</feature>
<dbReference type="InterPro" id="IPR002220">
    <property type="entry name" value="DapA-like"/>
</dbReference>
<feature type="binding site" evidence="12 15">
    <location>
        <position position="47"/>
    </location>
    <ligand>
        <name>pyruvate</name>
        <dbReference type="ChEBI" id="CHEBI:15361"/>
    </ligand>
</feature>
<dbReference type="CDD" id="cd00950">
    <property type="entry name" value="DHDPS"/>
    <property type="match status" value="1"/>
</dbReference>
<accession>A0A520MWV6</accession>
<dbReference type="AlphaFoldDB" id="A0A520MWV6"/>
<dbReference type="EC" id="4.3.3.7" evidence="4 12"/>
<evidence type="ECO:0000256" key="15">
    <source>
        <dbReference type="PIRSR" id="PIRSR001365-2"/>
    </source>
</evidence>
<dbReference type="PANTHER" id="PTHR12128:SF66">
    <property type="entry name" value="4-HYDROXY-2-OXOGLUTARATE ALDOLASE, MITOCHONDRIAL"/>
    <property type="match status" value="1"/>
</dbReference>
<sequence length="295" mass="32649">MQALKGSLVALVTPMIPNGDVDYVALENLIDWHIEKGTNGIVSVGTTGESATVNIKEHLEVISHTVKYVNSRIPVIAGTGANSTSEAIELTMESKQMGADFSLLVTPYYNKPNQNGLIQHYTKVANEVDLPQILYNVPSRTACDLKPSSVKILSEHKNIVGIKEAVGDPKRIDDLIQISSNNEDFLLYSGDDPSFLSMLKKGGDGVISVAANVVPEYISDICSSALEEKFDIAEELDNKLSTLYELLFIESNPIPVKWMLYKMELIQKSIRLPLIELDKKYHENILSEMLKLNLL</sequence>
<evidence type="ECO:0000256" key="11">
    <source>
        <dbReference type="ARBA" id="ARBA00047836"/>
    </source>
</evidence>
<keyword evidence="6 12" id="KW-0028">Amino-acid biosynthesis</keyword>
<evidence type="ECO:0000256" key="2">
    <source>
        <dbReference type="ARBA" id="ARBA00005120"/>
    </source>
</evidence>
<comment type="subunit">
    <text evidence="12">Homotetramer; dimer of dimers.</text>
</comment>
<evidence type="ECO:0000256" key="14">
    <source>
        <dbReference type="PIRSR" id="PIRSR001365-1"/>
    </source>
</evidence>
<dbReference type="PIRSF" id="PIRSF001365">
    <property type="entry name" value="DHDPS"/>
    <property type="match status" value="1"/>
</dbReference>
<comment type="caution">
    <text evidence="12">Was originally thought to be a dihydrodipicolinate synthase (DHDPS), catalyzing the condensation of (S)-aspartate-beta-semialdehyde [(S)-ASA] and pyruvate to dihydrodipicolinate (DHDP). However, it was shown in E.coli that the product of the enzymatic reaction is not dihydrodipicolinate but in fact (4S)-4-hydroxy-2,3,4,5-tetrahydro-(2S)-dipicolinic acid (HTPA), and that the consecutive dehydration reaction leading to DHDP is not spontaneous but catalyzed by DapB.</text>
</comment>
<evidence type="ECO:0000256" key="10">
    <source>
        <dbReference type="ARBA" id="ARBA00023270"/>
    </source>
</evidence>
<keyword evidence="7 12" id="KW-0220">Diaminopimelate biosynthesis</keyword>